<protein>
    <recommendedName>
        <fullName evidence="2">PPC domain-containing protein</fullName>
    </recommendedName>
</protein>
<gene>
    <name evidence="3" type="ORF">C7378_0191</name>
</gene>
<comment type="caution">
    <text evidence="3">The sequence shown here is derived from an EMBL/GenBank/DDBJ whole genome shotgun (WGS) entry which is preliminary data.</text>
</comment>
<sequence>MRLCRSILLLLLAAPVAAQTTPEYLHPSQTGPHGSAPGMKVKLLSAAGPQREYAVILSPGDEALSGLTKFAADYHVEAAHFTAIGALKGATLGWFDPVKKMYKTIPVNQQVEVLSMVGDIAVANGKPAVHTHMVVGLPDGTTRGGHVIAAYVNPTLEVMVTVDPGPLYKKYDPATTLTLIDPDAKQ</sequence>
<keyword evidence="4" id="KW-1185">Reference proteome</keyword>
<name>A0A4V2PVP4_9BACT</name>
<proteinExistence type="predicted"/>
<dbReference type="AlphaFoldDB" id="A0A4V2PVP4"/>
<dbReference type="PANTHER" id="PTHR34988:SF1">
    <property type="entry name" value="DNA-BINDING PROTEIN"/>
    <property type="match status" value="1"/>
</dbReference>
<dbReference type="RefSeq" id="WP_207901286.1">
    <property type="nucleotide sequence ID" value="NZ_SMGK01000001.1"/>
</dbReference>
<reference evidence="3 4" key="1">
    <citation type="submission" date="2019-03" db="EMBL/GenBank/DDBJ databases">
        <title>Genomic Encyclopedia of Type Strains, Phase IV (KMG-IV): sequencing the most valuable type-strain genomes for metagenomic binning, comparative biology and taxonomic classification.</title>
        <authorList>
            <person name="Goeker M."/>
        </authorList>
    </citation>
    <scope>NUCLEOTIDE SEQUENCE [LARGE SCALE GENOMIC DNA]</scope>
    <source>
        <strain evidence="3 4">DSM 103428</strain>
    </source>
</reference>
<feature type="signal peptide" evidence="1">
    <location>
        <begin position="1"/>
        <end position="18"/>
    </location>
</feature>
<dbReference type="EMBL" id="SMGK01000001">
    <property type="protein sequence ID" value="TCK75211.1"/>
    <property type="molecule type" value="Genomic_DNA"/>
</dbReference>
<keyword evidence="1" id="KW-0732">Signal</keyword>
<feature type="chain" id="PRO_5020474766" description="PPC domain-containing protein" evidence="1">
    <location>
        <begin position="19"/>
        <end position="186"/>
    </location>
</feature>
<dbReference type="Proteomes" id="UP000295210">
    <property type="component" value="Unassembled WGS sequence"/>
</dbReference>
<dbReference type="PROSITE" id="PS51742">
    <property type="entry name" value="PPC"/>
    <property type="match status" value="1"/>
</dbReference>
<dbReference type="PANTHER" id="PTHR34988">
    <property type="entry name" value="PROTEIN, PUTATIVE-RELATED"/>
    <property type="match status" value="1"/>
</dbReference>
<dbReference type="Gene3D" id="3.30.1330.80">
    <property type="entry name" value="Hypothetical protein, similar to alpha- acetolactate decarboxylase, domain 2"/>
    <property type="match status" value="1"/>
</dbReference>
<evidence type="ECO:0000259" key="2">
    <source>
        <dbReference type="PROSITE" id="PS51742"/>
    </source>
</evidence>
<dbReference type="SUPFAM" id="SSF117856">
    <property type="entry name" value="AF0104/ALDC/Ptd012-like"/>
    <property type="match status" value="1"/>
</dbReference>
<evidence type="ECO:0000313" key="3">
    <source>
        <dbReference type="EMBL" id="TCK75211.1"/>
    </source>
</evidence>
<dbReference type="CDD" id="cd11378">
    <property type="entry name" value="DUF296"/>
    <property type="match status" value="1"/>
</dbReference>
<accession>A0A4V2PVP4</accession>
<dbReference type="InterPro" id="IPR005175">
    <property type="entry name" value="PPC_dom"/>
</dbReference>
<dbReference type="Pfam" id="PF03479">
    <property type="entry name" value="PCC"/>
    <property type="match status" value="1"/>
</dbReference>
<feature type="domain" description="PPC" evidence="2">
    <location>
        <begin position="47"/>
        <end position="183"/>
    </location>
</feature>
<evidence type="ECO:0000256" key="1">
    <source>
        <dbReference type="SAM" id="SignalP"/>
    </source>
</evidence>
<organism evidence="3 4">
    <name type="scientific">Acidipila rosea</name>
    <dbReference type="NCBI Taxonomy" id="768535"/>
    <lineage>
        <taxon>Bacteria</taxon>
        <taxon>Pseudomonadati</taxon>
        <taxon>Acidobacteriota</taxon>
        <taxon>Terriglobia</taxon>
        <taxon>Terriglobales</taxon>
        <taxon>Acidobacteriaceae</taxon>
        <taxon>Acidipila</taxon>
    </lineage>
</organism>
<evidence type="ECO:0000313" key="4">
    <source>
        <dbReference type="Proteomes" id="UP000295210"/>
    </source>
</evidence>